<keyword evidence="7 13" id="KW-1133">Transmembrane helix</keyword>
<dbReference type="GO" id="GO:0005506">
    <property type="term" value="F:iron ion binding"/>
    <property type="evidence" value="ECO:0007669"/>
    <property type="project" value="InterPro"/>
</dbReference>
<dbReference type="GO" id="GO:0016020">
    <property type="term" value="C:membrane"/>
    <property type="evidence" value="ECO:0007669"/>
    <property type="project" value="UniProtKB-SubCell"/>
</dbReference>
<comment type="caution">
    <text evidence="14">The sequence shown here is derived from an EMBL/GenBank/DDBJ whole genome shotgun (WGS) entry which is preliminary data.</text>
</comment>
<gene>
    <name evidence="14" type="ORF">EZV62_021432</name>
</gene>
<dbReference type="InterPro" id="IPR001128">
    <property type="entry name" value="Cyt_P450"/>
</dbReference>
<dbReference type="Gene3D" id="1.10.630.10">
    <property type="entry name" value="Cytochrome P450"/>
    <property type="match status" value="2"/>
</dbReference>
<evidence type="ECO:0000256" key="13">
    <source>
        <dbReference type="SAM" id="Phobius"/>
    </source>
</evidence>
<protein>
    <recommendedName>
        <fullName evidence="16">Cytochrome P450</fullName>
    </recommendedName>
</protein>
<evidence type="ECO:0000256" key="5">
    <source>
        <dbReference type="ARBA" id="ARBA00022692"/>
    </source>
</evidence>
<organism evidence="14 15">
    <name type="scientific">Acer yangbiense</name>
    <dbReference type="NCBI Taxonomy" id="1000413"/>
    <lineage>
        <taxon>Eukaryota</taxon>
        <taxon>Viridiplantae</taxon>
        <taxon>Streptophyta</taxon>
        <taxon>Embryophyta</taxon>
        <taxon>Tracheophyta</taxon>
        <taxon>Spermatophyta</taxon>
        <taxon>Magnoliopsida</taxon>
        <taxon>eudicotyledons</taxon>
        <taxon>Gunneridae</taxon>
        <taxon>Pentapetalae</taxon>
        <taxon>rosids</taxon>
        <taxon>malvids</taxon>
        <taxon>Sapindales</taxon>
        <taxon>Sapindaceae</taxon>
        <taxon>Hippocastanoideae</taxon>
        <taxon>Acereae</taxon>
        <taxon>Acer</taxon>
    </lineage>
</organism>
<evidence type="ECO:0000256" key="2">
    <source>
        <dbReference type="ARBA" id="ARBA00004167"/>
    </source>
</evidence>
<dbReference type="Proteomes" id="UP000323000">
    <property type="component" value="Chromosome 10"/>
</dbReference>
<evidence type="ECO:0000256" key="7">
    <source>
        <dbReference type="ARBA" id="ARBA00022989"/>
    </source>
</evidence>
<evidence type="ECO:0000313" key="14">
    <source>
        <dbReference type="EMBL" id="TXG52263.1"/>
    </source>
</evidence>
<dbReference type="PRINTS" id="PR00463">
    <property type="entry name" value="EP450I"/>
</dbReference>
<evidence type="ECO:0000256" key="4">
    <source>
        <dbReference type="ARBA" id="ARBA00022617"/>
    </source>
</evidence>
<dbReference type="OrthoDB" id="1470350at2759"/>
<name>A0A5C7H5D4_9ROSI</name>
<evidence type="ECO:0008006" key="16">
    <source>
        <dbReference type="Google" id="ProtNLM"/>
    </source>
</evidence>
<dbReference type="GO" id="GO:0016705">
    <property type="term" value="F:oxidoreductase activity, acting on paired donors, with incorporation or reduction of molecular oxygen"/>
    <property type="evidence" value="ECO:0007669"/>
    <property type="project" value="InterPro"/>
</dbReference>
<dbReference type="GO" id="GO:0004497">
    <property type="term" value="F:monooxygenase activity"/>
    <property type="evidence" value="ECO:0007669"/>
    <property type="project" value="UniProtKB-KW"/>
</dbReference>
<evidence type="ECO:0000256" key="12">
    <source>
        <dbReference type="PIRSR" id="PIRSR602401-1"/>
    </source>
</evidence>
<keyword evidence="9 12" id="KW-0408">Iron</keyword>
<keyword evidence="5 13" id="KW-0812">Transmembrane</keyword>
<evidence type="ECO:0000313" key="15">
    <source>
        <dbReference type="Proteomes" id="UP000323000"/>
    </source>
</evidence>
<keyword evidence="15" id="KW-1185">Reference proteome</keyword>
<dbReference type="GO" id="GO:0020037">
    <property type="term" value="F:heme binding"/>
    <property type="evidence" value="ECO:0007669"/>
    <property type="project" value="InterPro"/>
</dbReference>
<dbReference type="PROSITE" id="PS00086">
    <property type="entry name" value="CYTOCHROME_P450"/>
    <property type="match status" value="2"/>
</dbReference>
<dbReference type="PRINTS" id="PR00385">
    <property type="entry name" value="P450"/>
</dbReference>
<reference evidence="15" key="1">
    <citation type="journal article" date="2019" name="Gigascience">
        <title>De novo genome assembly of the endangered Acer yangbiense, a plant species with extremely small populations endemic to Yunnan Province, China.</title>
        <authorList>
            <person name="Yang J."/>
            <person name="Wariss H.M."/>
            <person name="Tao L."/>
            <person name="Zhang R."/>
            <person name="Yun Q."/>
            <person name="Hollingsworth P."/>
            <person name="Dao Z."/>
            <person name="Luo G."/>
            <person name="Guo H."/>
            <person name="Ma Y."/>
            <person name="Sun W."/>
        </authorList>
    </citation>
    <scope>NUCLEOTIDE SEQUENCE [LARGE SCALE GENOMIC DNA]</scope>
    <source>
        <strain evidence="15">cv. Malutang</strain>
    </source>
</reference>
<accession>A0A5C7H5D4</accession>
<dbReference type="AlphaFoldDB" id="A0A5C7H5D4"/>
<feature type="transmembrane region" description="Helical" evidence="13">
    <location>
        <begin position="972"/>
        <end position="991"/>
    </location>
</feature>
<comment type="subcellular location">
    <subcellularLocation>
        <location evidence="2">Membrane</location>
        <topology evidence="2">Single-pass membrane protein</topology>
    </subcellularLocation>
</comment>
<keyword evidence="6 12" id="KW-0479">Metal-binding</keyword>
<keyword evidence="10" id="KW-0503">Monooxygenase</keyword>
<evidence type="ECO:0000256" key="11">
    <source>
        <dbReference type="ARBA" id="ARBA00023136"/>
    </source>
</evidence>
<evidence type="ECO:0000256" key="3">
    <source>
        <dbReference type="ARBA" id="ARBA00010617"/>
    </source>
</evidence>
<evidence type="ECO:0000256" key="1">
    <source>
        <dbReference type="ARBA" id="ARBA00001971"/>
    </source>
</evidence>
<evidence type="ECO:0000256" key="8">
    <source>
        <dbReference type="ARBA" id="ARBA00023002"/>
    </source>
</evidence>
<dbReference type="EMBL" id="VAHF01000010">
    <property type="protein sequence ID" value="TXG52263.1"/>
    <property type="molecule type" value="Genomic_DNA"/>
</dbReference>
<dbReference type="InterPro" id="IPR017972">
    <property type="entry name" value="Cyt_P450_CS"/>
</dbReference>
<dbReference type="FunFam" id="1.10.630.10:FF:000029">
    <property type="entry name" value="Cytochrome P450 734A1"/>
    <property type="match status" value="2"/>
</dbReference>
<comment type="similarity">
    <text evidence="3">Belongs to the cytochrome P450 family.</text>
</comment>
<evidence type="ECO:0000256" key="6">
    <source>
        <dbReference type="ARBA" id="ARBA00022723"/>
    </source>
</evidence>
<evidence type="ECO:0000256" key="9">
    <source>
        <dbReference type="ARBA" id="ARBA00023004"/>
    </source>
</evidence>
<dbReference type="SUPFAM" id="SSF48264">
    <property type="entry name" value="Cytochrome P450"/>
    <property type="match status" value="2"/>
</dbReference>
<keyword evidence="11 13" id="KW-0472">Membrane</keyword>
<dbReference type="InterPro" id="IPR036396">
    <property type="entry name" value="Cyt_P450_sf"/>
</dbReference>
<sequence length="995" mass="114260">MHLLLLFLLILILLVSLVKFLHSVIWVPFRIQHHFKRQGINGPGYRPITGNSTEISSMYVEAQSKPISPVDHDILHRASPFYYSWSRMYGKSFLYWFGSKPRLAIFDPDMIKEVLMNTNGSFEKIGFNPLSKPLFGDGLLVLNGDKWAFHRKIANNAFEMGRVKGWVPEIVTSTRKMLEKWEEKRGGKEDFEMEVHKELHELSADIISRTAFGSCFEEGKRIFMLQEQQMHLFTQAVRSVYFPGFRFFPTKKNRERWRLDSETRESIKKLIKNNGKASRNSRTLLSLLMSAYRNQDGEEERLSEEDIIDECKTFYLAGKETTANLLTWVLVLLALHQEWQIKAREEVISVCGDNGVPIAENLSELKIVNMILNETLRLYPPAKILIRQTSNKANVKIGNLDIPAGTQLYLAPIVVHHDTDIWGEDANKFNPLRFTESRKHLASFFPFGLGPRVCVGQNLAVVEAKVVLAIIIQRYSFKLSPTYVHAPMLSISMHPQHVVWIPFRIQHHFKRQGISGPGYRPITGNSAEIRSMYVEAQSKPISPVDHDILHRASPFYYRWSRMYGKIFLYWFGSIPRLAIFDPDMIKKVLMNTDGSFEKIGFNPLSKPLLGDGLVVLNGDKWVFHRRIANNAFDMGRVKGWVPEIVTSTMKMLEKWEEKRGGKEDFEMEVHKELHELSADIISRTAFGSSFEEGKRIFMLQEQQLHLFTQAIRSVYFPGFRFFPTKKNRERWRLDSETRESIKKLIKNNGKASRNSRTLLGLLMSAYRNQDGEEERLSEEDIIDECKTFYFAGKETTANLLTWALVLLALHQEWQIKAREEVISVCGDNGVPIAENLSELKIVNMILNETLRLYPPAVILMRQTSNKANVKIGSLEVPAGTQLYLAQTAVHHDTDIWGEDANKFNPLRFNESRKHLASFFPFGLGPRVCVGQNLAAIEAKVVLASIIQRYSFTLSPTYVHAPMLFLTLQPQHVLVAVPVLRLIVVVLVLFALRSIF</sequence>
<dbReference type="Pfam" id="PF00067">
    <property type="entry name" value="p450"/>
    <property type="match status" value="2"/>
</dbReference>
<dbReference type="PANTHER" id="PTHR24282">
    <property type="entry name" value="CYTOCHROME P450 FAMILY MEMBER"/>
    <property type="match status" value="1"/>
</dbReference>
<evidence type="ECO:0000256" key="10">
    <source>
        <dbReference type="ARBA" id="ARBA00023033"/>
    </source>
</evidence>
<dbReference type="PANTHER" id="PTHR24282:SF211">
    <property type="entry name" value="CYTOCHROME P450-RELATED"/>
    <property type="match status" value="1"/>
</dbReference>
<proteinExistence type="inferred from homology"/>
<keyword evidence="4 12" id="KW-0349">Heme</keyword>
<dbReference type="InterPro" id="IPR050665">
    <property type="entry name" value="Cytochrome_P450_Monooxygen"/>
</dbReference>
<dbReference type="InterPro" id="IPR002401">
    <property type="entry name" value="Cyt_P450_E_grp-I"/>
</dbReference>
<feature type="binding site" description="axial binding residue" evidence="12">
    <location>
        <position position="454"/>
    </location>
    <ligand>
        <name>heme</name>
        <dbReference type="ChEBI" id="CHEBI:30413"/>
    </ligand>
    <ligandPart>
        <name>Fe</name>
        <dbReference type="ChEBI" id="CHEBI:18248"/>
    </ligandPart>
</feature>
<keyword evidence="8" id="KW-0560">Oxidoreductase</keyword>
<comment type="cofactor">
    <cofactor evidence="1 12">
        <name>heme</name>
        <dbReference type="ChEBI" id="CHEBI:30413"/>
    </cofactor>
</comment>